<organism evidence="1 2">
    <name type="scientific">Colletotrichum sojae</name>
    <dbReference type="NCBI Taxonomy" id="2175907"/>
    <lineage>
        <taxon>Eukaryota</taxon>
        <taxon>Fungi</taxon>
        <taxon>Dikarya</taxon>
        <taxon>Ascomycota</taxon>
        <taxon>Pezizomycotina</taxon>
        <taxon>Sordariomycetes</taxon>
        <taxon>Hypocreomycetidae</taxon>
        <taxon>Glomerellales</taxon>
        <taxon>Glomerellaceae</taxon>
        <taxon>Colletotrichum</taxon>
        <taxon>Colletotrichum orchidearum species complex</taxon>
    </lineage>
</organism>
<dbReference type="EMBL" id="WIGN01000100">
    <property type="protein sequence ID" value="KAF6809480.1"/>
    <property type="molecule type" value="Genomic_DNA"/>
</dbReference>
<protein>
    <submittedName>
        <fullName evidence="1">Uncharacterized protein</fullName>
    </submittedName>
</protein>
<keyword evidence="2" id="KW-1185">Reference proteome</keyword>
<sequence length="91" mass="9879">MGFAVWRLKCEADKPPGHLALGTAEGLAYLFRRSDRVGILCGPSSVDARFPSDRQAGIRLPTSHKKHVCPVVVGTGKKRSNVADVNERHVS</sequence>
<name>A0A8H6MV77_9PEZI</name>
<accession>A0A8H6MV77</accession>
<gene>
    <name evidence="1" type="ORF">CSOJ01_06873</name>
</gene>
<dbReference type="Proteomes" id="UP000652219">
    <property type="component" value="Unassembled WGS sequence"/>
</dbReference>
<comment type="caution">
    <text evidence="1">The sequence shown here is derived from an EMBL/GenBank/DDBJ whole genome shotgun (WGS) entry which is preliminary data.</text>
</comment>
<evidence type="ECO:0000313" key="1">
    <source>
        <dbReference type="EMBL" id="KAF6809480.1"/>
    </source>
</evidence>
<evidence type="ECO:0000313" key="2">
    <source>
        <dbReference type="Proteomes" id="UP000652219"/>
    </source>
</evidence>
<dbReference type="AlphaFoldDB" id="A0A8H6MV77"/>
<reference evidence="1 2" key="1">
    <citation type="journal article" date="2020" name="Phytopathology">
        <title>Genome Sequence Resources of Colletotrichum truncatum, C. plurivorum, C. musicola, and C. sojae: Four Species Pathogenic to Soybean (Glycine max).</title>
        <authorList>
            <person name="Rogerio F."/>
            <person name="Boufleur T.R."/>
            <person name="Ciampi-Guillardi M."/>
            <person name="Sukno S.A."/>
            <person name="Thon M.R."/>
            <person name="Massola Junior N.S."/>
            <person name="Baroncelli R."/>
        </authorList>
    </citation>
    <scope>NUCLEOTIDE SEQUENCE [LARGE SCALE GENOMIC DNA]</scope>
    <source>
        <strain evidence="1 2">LFN0009</strain>
    </source>
</reference>
<proteinExistence type="predicted"/>